<comment type="caution">
    <text evidence="2">The sequence shown here is derived from an EMBL/GenBank/DDBJ whole genome shotgun (WGS) entry which is preliminary data.</text>
</comment>
<feature type="domain" description="Primase C-terminal 1" evidence="1">
    <location>
        <begin position="249"/>
        <end position="309"/>
    </location>
</feature>
<dbReference type="InterPro" id="IPR014820">
    <property type="entry name" value="PriCT_1"/>
</dbReference>
<sequence>MQFHFEDFINTLFHDSLRTAQNMEKTPNRQGGIFAVKQKEHLQTAYGVQGDIITSKKQLCSRVNNYSHFTPNPYLQYRYTNRYKEYVKGFEEQNLLQVNTFVIDIDTKNYSPQEILLACLDDSIGTPTLLLESTRGYQLYFILSKPLHLKKGGVGLAVAKKIAAQLKKSLTCVGADIFCNDFGFFRMPTKKNVLWVDLTHTYDISQLINWSQQQEDDTISFFVSNNSQRQSLTQQEWFKALLQTPDIHGGKGILGRNNTLFTLALACYADQISFSDAMCTLGSFNAQLLKPLSAREFHAIMKSAYSGRYQGPERFYIEQLTEAYTNVKPYVNYKGWYKHKKERAARTRSHLSEWEQDLITYIEAQPHQDGFLWTTQRELCKTLGIPKSTLNKLLKHSNIVLTRTFGKGRNAMTGFTTRTLFNAEMVSLYLSKKKHTKKQYLAFLTTYIHAVEACDVSLARTSFIEELQQLKMNLINGPQCHYISISRHRKSTAIT</sequence>
<organism evidence="2 3">
    <name type="scientific">Candidatus Kurthia intestinigallinarum</name>
    <dbReference type="NCBI Taxonomy" id="1562256"/>
    <lineage>
        <taxon>Bacteria</taxon>
        <taxon>Bacillati</taxon>
        <taxon>Bacillota</taxon>
        <taxon>Bacilli</taxon>
        <taxon>Bacillales</taxon>
        <taxon>Caryophanaceae</taxon>
        <taxon>Kurthia</taxon>
    </lineage>
</organism>
<evidence type="ECO:0000313" key="3">
    <source>
        <dbReference type="Proteomes" id="UP000288623"/>
    </source>
</evidence>
<evidence type="ECO:0000259" key="1">
    <source>
        <dbReference type="Pfam" id="PF08708"/>
    </source>
</evidence>
<dbReference type="Proteomes" id="UP000288623">
    <property type="component" value="Unassembled WGS sequence"/>
</dbReference>
<dbReference type="AlphaFoldDB" id="A0A433RQE1"/>
<dbReference type="Pfam" id="PF08708">
    <property type="entry name" value="PriCT_1"/>
    <property type="match status" value="1"/>
</dbReference>
<protein>
    <submittedName>
        <fullName evidence="2">Replication initiation protein</fullName>
    </submittedName>
</protein>
<dbReference type="OrthoDB" id="1790977at2"/>
<name>A0A433RQE1_9BACL</name>
<gene>
    <name evidence="2" type="ORF">QI30_15685</name>
</gene>
<evidence type="ECO:0000313" key="2">
    <source>
        <dbReference type="EMBL" id="RUS52999.1"/>
    </source>
</evidence>
<accession>A0A433RQE1</accession>
<proteinExistence type="predicted"/>
<dbReference type="EMBL" id="JTFC01000041">
    <property type="protein sequence ID" value="RUS52999.1"/>
    <property type="molecule type" value="Genomic_DNA"/>
</dbReference>
<reference evidence="2 3" key="1">
    <citation type="submission" date="2014-11" db="EMBL/GenBank/DDBJ databases">
        <title>Genome sequence and analysis of novel Kurthia sp.</title>
        <authorList>
            <person name="Lawson J.N."/>
            <person name="Gonzalez J.E."/>
            <person name="Rinauldi L."/>
            <person name="Xuan Z."/>
            <person name="Firman A."/>
            <person name="Shaddox L."/>
            <person name="Trudeau A."/>
            <person name="Shah S."/>
            <person name="Reiman D."/>
        </authorList>
    </citation>
    <scope>NUCLEOTIDE SEQUENCE [LARGE SCALE GENOMIC DNA]</scope>
    <source>
        <strain evidence="2 3">3B1D</strain>
    </source>
</reference>
<keyword evidence="3" id="KW-1185">Reference proteome</keyword>
<dbReference type="RefSeq" id="WP_126991544.1">
    <property type="nucleotide sequence ID" value="NZ_JTFC01000041.1"/>
</dbReference>